<gene>
    <name evidence="1" type="ORF">SS50377_14500</name>
</gene>
<accession>V6LLL2</accession>
<protein>
    <submittedName>
        <fullName evidence="1">Uncharacterized protein</fullName>
    </submittedName>
</protein>
<dbReference type="AlphaFoldDB" id="V6LLL2"/>
<proteinExistence type="predicted"/>
<organism evidence="1">
    <name type="scientific">Spironucleus salmonicida</name>
    <dbReference type="NCBI Taxonomy" id="348837"/>
    <lineage>
        <taxon>Eukaryota</taxon>
        <taxon>Metamonada</taxon>
        <taxon>Diplomonadida</taxon>
        <taxon>Hexamitidae</taxon>
        <taxon>Hexamitinae</taxon>
        <taxon>Spironucleus</taxon>
    </lineage>
</organism>
<reference evidence="1" key="1">
    <citation type="journal article" date="2014" name="PLoS Genet.">
        <title>The Genome of Spironucleus salmonicida Highlights a Fish Pathogen Adapted to Fluctuating Environments.</title>
        <authorList>
            <person name="Xu F."/>
            <person name="Jerlstrom-Hultqvist J."/>
            <person name="Einarsson E."/>
            <person name="Astvaldsson A."/>
            <person name="Svard S.G."/>
            <person name="Andersson J.O."/>
        </authorList>
    </citation>
    <scope>NUCLEOTIDE SEQUENCE</scope>
</reference>
<evidence type="ECO:0000313" key="1">
    <source>
        <dbReference type="EMBL" id="EST45570.1"/>
    </source>
</evidence>
<name>V6LLL2_9EUKA</name>
<sequence>MDQISAEISRIYQPQIGSMKEFCRIKNRTVWGHLDDAAFKILRIGLQGALDLLLAVSGMMKQC</sequence>
<dbReference type="EMBL" id="KI546091">
    <property type="protein sequence ID" value="EST45570.1"/>
    <property type="molecule type" value="Genomic_DNA"/>
</dbReference>